<dbReference type="Gene3D" id="1.20.140.10">
    <property type="entry name" value="Butyryl-CoA Dehydrogenase, subunit A, domain 3"/>
    <property type="match status" value="1"/>
</dbReference>
<proteinExistence type="predicted"/>
<evidence type="ECO:0000313" key="6">
    <source>
        <dbReference type="Proteomes" id="UP001067235"/>
    </source>
</evidence>
<evidence type="ECO:0000256" key="2">
    <source>
        <dbReference type="ARBA" id="ARBA00022827"/>
    </source>
</evidence>
<keyword evidence="2" id="KW-0274">FAD</keyword>
<sequence>MDDDELLLLTETFRKKMAGASGPALDAALVELGWTEMLGEIPEFAVPMAFRLLGETGAHASLINDLIGKDTPLPFAGGSWVLWHRNHSAPTSVLDPELPLEVVESGGATALSPTALAASRRAIGWWLVGTSRTMLSLAREHALSRTQFGKPVAAFQSIRHKLAETYVAIEGAEATLQAATGAAGSSSDDGLSSLLAKAAAGQAALTASKHCQQILGGIGFTEEHDLQRHIKRAHVLDGLFGSTRELTREAGAIIRAQGSAPRLVDL</sequence>
<name>A0ABT4MWD7_GORRU</name>
<dbReference type="PANTHER" id="PTHR43884:SF20">
    <property type="entry name" value="ACYL-COA DEHYDROGENASE FADE28"/>
    <property type="match status" value="1"/>
</dbReference>
<gene>
    <name evidence="5" type="ORF">O4213_14925</name>
</gene>
<comment type="caution">
    <text evidence="5">The sequence shown here is derived from an EMBL/GenBank/DDBJ whole genome shotgun (WGS) entry which is preliminary data.</text>
</comment>
<protein>
    <submittedName>
        <fullName evidence="5">Acyl-CoA dehydrogenase family protein</fullName>
    </submittedName>
</protein>
<evidence type="ECO:0000313" key="5">
    <source>
        <dbReference type="EMBL" id="MCZ4551282.1"/>
    </source>
</evidence>
<dbReference type="InterPro" id="IPR036250">
    <property type="entry name" value="AcylCo_DH-like_C"/>
</dbReference>
<dbReference type="SUPFAM" id="SSF47203">
    <property type="entry name" value="Acyl-CoA dehydrogenase C-terminal domain-like"/>
    <property type="match status" value="1"/>
</dbReference>
<dbReference type="RefSeq" id="WP_301572055.1">
    <property type="nucleotide sequence ID" value="NZ_JAPWIE010000004.1"/>
</dbReference>
<dbReference type="PANTHER" id="PTHR43884">
    <property type="entry name" value="ACYL-COA DEHYDROGENASE"/>
    <property type="match status" value="1"/>
</dbReference>
<dbReference type="EMBL" id="JAPWIE010000004">
    <property type="protein sequence ID" value="MCZ4551282.1"/>
    <property type="molecule type" value="Genomic_DNA"/>
</dbReference>
<accession>A0ABT4MWD7</accession>
<evidence type="ECO:0000256" key="1">
    <source>
        <dbReference type="ARBA" id="ARBA00022630"/>
    </source>
</evidence>
<dbReference type="InterPro" id="IPR009075">
    <property type="entry name" value="AcylCo_DH/oxidase_C"/>
</dbReference>
<keyword evidence="1" id="KW-0285">Flavoprotein</keyword>
<reference evidence="5" key="1">
    <citation type="submission" date="2022-12" db="EMBL/GenBank/DDBJ databases">
        <authorList>
            <person name="Krivoruchko A.V."/>
            <person name="Elkin A."/>
        </authorList>
    </citation>
    <scope>NUCLEOTIDE SEQUENCE</scope>
    <source>
        <strain evidence="5">IEGM 1388</strain>
    </source>
</reference>
<keyword evidence="3" id="KW-0560">Oxidoreductase</keyword>
<evidence type="ECO:0000259" key="4">
    <source>
        <dbReference type="Pfam" id="PF00441"/>
    </source>
</evidence>
<feature type="domain" description="Acyl-CoA dehydrogenase/oxidase C-terminal" evidence="4">
    <location>
        <begin position="114"/>
        <end position="243"/>
    </location>
</feature>
<dbReference type="Proteomes" id="UP001067235">
    <property type="component" value="Unassembled WGS sequence"/>
</dbReference>
<organism evidence="5 6">
    <name type="scientific">Gordonia rubripertincta</name>
    <name type="common">Rhodococcus corallinus</name>
    <dbReference type="NCBI Taxonomy" id="36822"/>
    <lineage>
        <taxon>Bacteria</taxon>
        <taxon>Bacillati</taxon>
        <taxon>Actinomycetota</taxon>
        <taxon>Actinomycetes</taxon>
        <taxon>Mycobacteriales</taxon>
        <taxon>Gordoniaceae</taxon>
        <taxon>Gordonia</taxon>
    </lineage>
</organism>
<evidence type="ECO:0000256" key="3">
    <source>
        <dbReference type="ARBA" id="ARBA00023002"/>
    </source>
</evidence>
<dbReference type="Pfam" id="PF00441">
    <property type="entry name" value="Acyl-CoA_dh_1"/>
    <property type="match status" value="1"/>
</dbReference>
<keyword evidence="6" id="KW-1185">Reference proteome</keyword>